<keyword evidence="6" id="KW-0862">Zinc</keyword>
<dbReference type="InterPro" id="IPR002933">
    <property type="entry name" value="Peptidase_M20"/>
</dbReference>
<dbReference type="Pfam" id="PF01546">
    <property type="entry name" value="Peptidase_M20"/>
    <property type="match status" value="1"/>
</dbReference>
<comment type="similarity">
    <text evidence="3">Belongs to the peptidase M20A family.</text>
</comment>
<reference evidence="9" key="2">
    <citation type="submission" date="2020-09" db="EMBL/GenBank/DDBJ databases">
        <authorList>
            <person name="Sun Q."/>
            <person name="Zhou Y."/>
        </authorList>
    </citation>
    <scope>NUCLEOTIDE SEQUENCE</scope>
    <source>
        <strain evidence="9">CGMCC 1.15493</strain>
    </source>
</reference>
<dbReference type="PANTHER" id="PTHR43808:SF25">
    <property type="entry name" value="PEPTIDASE M20 DIMERISATION DOMAIN-CONTAINING PROTEIN"/>
    <property type="match status" value="1"/>
</dbReference>
<dbReference type="InterPro" id="IPR050072">
    <property type="entry name" value="Peptidase_M20A"/>
</dbReference>
<reference evidence="9" key="1">
    <citation type="journal article" date="2014" name="Int. J. Syst. Evol. Microbiol.">
        <title>Complete genome sequence of Corynebacterium casei LMG S-19264T (=DSM 44701T), isolated from a smear-ripened cheese.</title>
        <authorList>
            <consortium name="US DOE Joint Genome Institute (JGI-PGF)"/>
            <person name="Walter F."/>
            <person name="Albersmeier A."/>
            <person name="Kalinowski J."/>
            <person name="Ruckert C."/>
        </authorList>
    </citation>
    <scope>NUCLEOTIDE SEQUENCE</scope>
    <source>
        <strain evidence="9">CGMCC 1.15493</strain>
    </source>
</reference>
<evidence type="ECO:0000256" key="4">
    <source>
        <dbReference type="ARBA" id="ARBA00022723"/>
    </source>
</evidence>
<dbReference type="SUPFAM" id="SSF53187">
    <property type="entry name" value="Zn-dependent exopeptidases"/>
    <property type="match status" value="1"/>
</dbReference>
<dbReference type="GO" id="GO:0016787">
    <property type="term" value="F:hydrolase activity"/>
    <property type="evidence" value="ECO:0007669"/>
    <property type="project" value="UniProtKB-KW"/>
</dbReference>
<sequence length="477" mass="51861">MKFAHNLTTYLPMYILYATSASRGLTPSGWPPYPKYKARLIARFLEELAMPLDPVLRQDILASVATGFEEQVAFTRQLVAFPSTRGAEHAVQDFVFRAMKSRGYRVDRFAMDGAALAAHPGGAPVTPEHSDAPIVVGIHHPREETGRSLILQSHLDVVPAGPAAMWQAGAFEPRIAGDWLFGRGAADMKAGAAANLYALDALRRLGLQPAATVYIQSVVEEESTGNGALMTHLRGYAADAVLIPEPEDEMLVRANTGVLWFQVEVTGLPAHVREMATGTNAIDATYRIIEALRQLEAAWNAAKDDHPYFDETPHPINLNIGKIEGGDWASSVPCWCRIDCRIAIYPGTDAAVAAAEISDHIAAFARHDPYLSNNPPRVTFNGFRAEGYVLSPGSAAEEVLGRAHEEAVGAPLKTFTTPGYLDTRVYALYDRMPALCYGPISRNIHGFDECVSLSSVQRITGAMALFIAEWCGTEKLA</sequence>
<name>A0A916Y926_9HYPH</name>
<evidence type="ECO:0000313" key="9">
    <source>
        <dbReference type="EMBL" id="GGD34174.1"/>
    </source>
</evidence>
<dbReference type="NCBIfam" id="NF005306">
    <property type="entry name" value="PRK06837.1"/>
    <property type="match status" value="1"/>
</dbReference>
<organism evidence="9 10">
    <name type="scientific">Aureimonas glaciei</name>
    <dbReference type="NCBI Taxonomy" id="1776957"/>
    <lineage>
        <taxon>Bacteria</taxon>
        <taxon>Pseudomonadati</taxon>
        <taxon>Pseudomonadota</taxon>
        <taxon>Alphaproteobacteria</taxon>
        <taxon>Hyphomicrobiales</taxon>
        <taxon>Aurantimonadaceae</taxon>
        <taxon>Aureimonas</taxon>
    </lineage>
</organism>
<dbReference type="CDD" id="cd03895">
    <property type="entry name" value="M20_ArgE_DapE-like"/>
    <property type="match status" value="1"/>
</dbReference>
<dbReference type="Gene3D" id="3.40.630.10">
    <property type="entry name" value="Zn peptidases"/>
    <property type="match status" value="1"/>
</dbReference>
<dbReference type="InterPro" id="IPR036264">
    <property type="entry name" value="Bact_exopeptidase_dim_dom"/>
</dbReference>
<evidence type="ECO:0000313" key="10">
    <source>
        <dbReference type="Proteomes" id="UP000613160"/>
    </source>
</evidence>
<keyword evidence="7" id="KW-0170">Cobalt</keyword>
<accession>A0A916Y926</accession>
<comment type="caution">
    <text evidence="9">The sequence shown here is derived from an EMBL/GenBank/DDBJ whole genome shotgun (WGS) entry which is preliminary data.</text>
</comment>
<dbReference type="SUPFAM" id="SSF55031">
    <property type="entry name" value="Bacterial exopeptidase dimerisation domain"/>
    <property type="match status" value="1"/>
</dbReference>
<gene>
    <name evidence="9" type="ORF">GCM10011335_41510</name>
</gene>
<keyword evidence="4" id="KW-0479">Metal-binding</keyword>
<protein>
    <submittedName>
        <fullName evidence="9">Acetylornithine deacetylase</fullName>
    </submittedName>
</protein>
<evidence type="ECO:0000256" key="3">
    <source>
        <dbReference type="ARBA" id="ARBA00006247"/>
    </source>
</evidence>
<comment type="cofactor">
    <cofactor evidence="1">
        <name>Co(2+)</name>
        <dbReference type="ChEBI" id="CHEBI:48828"/>
    </cofactor>
</comment>
<evidence type="ECO:0000256" key="5">
    <source>
        <dbReference type="ARBA" id="ARBA00022801"/>
    </source>
</evidence>
<proteinExistence type="inferred from homology"/>
<dbReference type="NCBIfam" id="TIGR01910">
    <property type="entry name" value="DapE-ArgE"/>
    <property type="match status" value="1"/>
</dbReference>
<dbReference type="InterPro" id="IPR010182">
    <property type="entry name" value="ArgE/DapE"/>
</dbReference>
<dbReference type="EMBL" id="BMJJ01000011">
    <property type="protein sequence ID" value="GGD34174.1"/>
    <property type="molecule type" value="Genomic_DNA"/>
</dbReference>
<keyword evidence="10" id="KW-1185">Reference proteome</keyword>
<evidence type="ECO:0000256" key="2">
    <source>
        <dbReference type="ARBA" id="ARBA00001947"/>
    </source>
</evidence>
<keyword evidence="5" id="KW-0378">Hydrolase</keyword>
<dbReference type="PANTHER" id="PTHR43808">
    <property type="entry name" value="ACETYLORNITHINE DEACETYLASE"/>
    <property type="match status" value="1"/>
</dbReference>
<dbReference type="InterPro" id="IPR033687">
    <property type="entry name" value="YodQ-like"/>
</dbReference>
<evidence type="ECO:0000256" key="7">
    <source>
        <dbReference type="ARBA" id="ARBA00023285"/>
    </source>
</evidence>
<evidence type="ECO:0000259" key="8">
    <source>
        <dbReference type="Pfam" id="PF07687"/>
    </source>
</evidence>
<evidence type="ECO:0000256" key="1">
    <source>
        <dbReference type="ARBA" id="ARBA00001941"/>
    </source>
</evidence>
<feature type="domain" description="Peptidase M20 dimerisation" evidence="8">
    <location>
        <begin position="254"/>
        <end position="367"/>
    </location>
</feature>
<dbReference type="AlphaFoldDB" id="A0A916Y926"/>
<dbReference type="Proteomes" id="UP000613160">
    <property type="component" value="Unassembled WGS sequence"/>
</dbReference>
<dbReference type="GO" id="GO:0046872">
    <property type="term" value="F:metal ion binding"/>
    <property type="evidence" value="ECO:0007669"/>
    <property type="project" value="UniProtKB-KW"/>
</dbReference>
<evidence type="ECO:0000256" key="6">
    <source>
        <dbReference type="ARBA" id="ARBA00022833"/>
    </source>
</evidence>
<dbReference type="Pfam" id="PF07687">
    <property type="entry name" value="M20_dimer"/>
    <property type="match status" value="1"/>
</dbReference>
<dbReference type="InterPro" id="IPR011650">
    <property type="entry name" value="Peptidase_M20_dimer"/>
</dbReference>
<dbReference type="Gene3D" id="3.30.70.360">
    <property type="match status" value="1"/>
</dbReference>
<comment type="cofactor">
    <cofactor evidence="2">
        <name>Zn(2+)</name>
        <dbReference type="ChEBI" id="CHEBI:29105"/>
    </cofactor>
</comment>